<dbReference type="GO" id="GO:0005886">
    <property type="term" value="C:plasma membrane"/>
    <property type="evidence" value="ECO:0007669"/>
    <property type="project" value="UniProtKB-SubCell"/>
</dbReference>
<dbReference type="RefSeq" id="WP_005944232.1">
    <property type="nucleotide sequence ID" value="NZ_ATVK01000072.1"/>
</dbReference>
<dbReference type="eggNOG" id="COG2814">
    <property type="taxonomic scope" value="Bacteria"/>
</dbReference>
<evidence type="ECO:0000256" key="2">
    <source>
        <dbReference type="ARBA" id="ARBA00022448"/>
    </source>
</evidence>
<proteinExistence type="predicted"/>
<evidence type="ECO:0000259" key="7">
    <source>
        <dbReference type="PROSITE" id="PS50850"/>
    </source>
</evidence>
<dbReference type="Gene3D" id="1.20.1250.20">
    <property type="entry name" value="MFS general substrate transporter like domains"/>
    <property type="match status" value="2"/>
</dbReference>
<keyword evidence="4 6" id="KW-1133">Transmembrane helix</keyword>
<dbReference type="PROSITE" id="PS50850">
    <property type="entry name" value="MFS"/>
    <property type="match status" value="1"/>
</dbReference>
<feature type="transmembrane region" description="Helical" evidence="6">
    <location>
        <begin position="340"/>
        <end position="362"/>
    </location>
</feature>
<feature type="transmembrane region" description="Helical" evidence="6">
    <location>
        <begin position="449"/>
        <end position="471"/>
    </location>
</feature>
<dbReference type="Proteomes" id="UP000053405">
    <property type="component" value="Unassembled WGS sequence"/>
</dbReference>
<accession>L7LG15</accession>
<dbReference type="EMBL" id="BANT01000066">
    <property type="protein sequence ID" value="GAC58988.1"/>
    <property type="molecule type" value="Genomic_DNA"/>
</dbReference>
<evidence type="ECO:0000256" key="1">
    <source>
        <dbReference type="ARBA" id="ARBA00004651"/>
    </source>
</evidence>
<comment type="caution">
    <text evidence="8">The sequence shown here is derived from an EMBL/GenBank/DDBJ whole genome shotgun (WGS) entry which is preliminary data.</text>
</comment>
<feature type="transmembrane region" description="Helical" evidence="6">
    <location>
        <begin position="415"/>
        <end position="437"/>
    </location>
</feature>
<name>L7LG15_9ACTN</name>
<dbReference type="InterPro" id="IPR011701">
    <property type="entry name" value="MFS"/>
</dbReference>
<keyword evidence="2" id="KW-0813">Transport</keyword>
<gene>
    <name evidence="8" type="ORF">GOHSU_66_00030</name>
</gene>
<dbReference type="Pfam" id="PF07690">
    <property type="entry name" value="MFS_1"/>
    <property type="match status" value="1"/>
</dbReference>
<evidence type="ECO:0000256" key="3">
    <source>
        <dbReference type="ARBA" id="ARBA00022692"/>
    </source>
</evidence>
<organism evidence="8 9">
    <name type="scientific">Gordonia hirsuta DSM 44140 = NBRC 16056</name>
    <dbReference type="NCBI Taxonomy" id="1121927"/>
    <lineage>
        <taxon>Bacteria</taxon>
        <taxon>Bacillati</taxon>
        <taxon>Actinomycetota</taxon>
        <taxon>Actinomycetes</taxon>
        <taxon>Mycobacteriales</taxon>
        <taxon>Gordoniaceae</taxon>
        <taxon>Gordonia</taxon>
    </lineage>
</organism>
<feature type="transmembrane region" description="Helical" evidence="6">
    <location>
        <begin position="197"/>
        <end position="216"/>
    </location>
</feature>
<evidence type="ECO:0000256" key="4">
    <source>
        <dbReference type="ARBA" id="ARBA00022989"/>
    </source>
</evidence>
<protein>
    <submittedName>
        <fullName evidence="8">Putative major facilitator superfamily transporter</fullName>
    </submittedName>
</protein>
<dbReference type="AlphaFoldDB" id="L7LG15"/>
<evidence type="ECO:0000313" key="8">
    <source>
        <dbReference type="EMBL" id="GAC58988.1"/>
    </source>
</evidence>
<dbReference type="PANTHER" id="PTHR23501">
    <property type="entry name" value="MAJOR FACILITATOR SUPERFAMILY"/>
    <property type="match status" value="1"/>
</dbReference>
<dbReference type="PANTHER" id="PTHR23501:SF197">
    <property type="entry name" value="COMD"/>
    <property type="match status" value="1"/>
</dbReference>
<keyword evidence="5 6" id="KW-0472">Membrane</keyword>
<dbReference type="InterPro" id="IPR036259">
    <property type="entry name" value="MFS_trans_sf"/>
</dbReference>
<feature type="domain" description="Major facilitator superfamily (MFS) profile" evidence="7">
    <location>
        <begin position="13"/>
        <end position="479"/>
    </location>
</feature>
<dbReference type="STRING" id="1121927.GOHSU_66_00030"/>
<feature type="transmembrane region" description="Helical" evidence="6">
    <location>
        <begin position="79"/>
        <end position="105"/>
    </location>
</feature>
<feature type="transmembrane region" description="Helical" evidence="6">
    <location>
        <begin position="140"/>
        <end position="160"/>
    </location>
</feature>
<comment type="subcellular location">
    <subcellularLocation>
        <location evidence="1">Cell membrane</location>
        <topology evidence="1">Multi-pass membrane protein</topology>
    </subcellularLocation>
</comment>
<keyword evidence="3 6" id="KW-0812">Transmembrane</keyword>
<evidence type="ECO:0000256" key="5">
    <source>
        <dbReference type="ARBA" id="ARBA00023136"/>
    </source>
</evidence>
<feature type="transmembrane region" description="Helical" evidence="6">
    <location>
        <begin position="222"/>
        <end position="244"/>
    </location>
</feature>
<evidence type="ECO:0000313" key="9">
    <source>
        <dbReference type="Proteomes" id="UP000053405"/>
    </source>
</evidence>
<feature type="transmembrane region" description="Helical" evidence="6">
    <location>
        <begin position="368"/>
        <end position="394"/>
    </location>
</feature>
<evidence type="ECO:0000256" key="6">
    <source>
        <dbReference type="SAM" id="Phobius"/>
    </source>
</evidence>
<feature type="transmembrane region" description="Helical" evidence="6">
    <location>
        <begin position="111"/>
        <end position="128"/>
    </location>
</feature>
<feature type="transmembrane region" description="Helical" evidence="6">
    <location>
        <begin position="265"/>
        <end position="285"/>
    </location>
</feature>
<feature type="transmembrane region" description="Helical" evidence="6">
    <location>
        <begin position="166"/>
        <end position="185"/>
    </location>
</feature>
<dbReference type="GO" id="GO:0022857">
    <property type="term" value="F:transmembrane transporter activity"/>
    <property type="evidence" value="ECO:0007669"/>
    <property type="project" value="InterPro"/>
</dbReference>
<feature type="transmembrane region" description="Helical" evidence="6">
    <location>
        <begin position="12"/>
        <end position="37"/>
    </location>
</feature>
<keyword evidence="9" id="KW-1185">Reference proteome</keyword>
<feature type="transmembrane region" description="Helical" evidence="6">
    <location>
        <begin position="305"/>
        <end position="328"/>
    </location>
</feature>
<sequence length="483" mass="49468">MTLSAPQHHPRLAVAVLCVAGTVVALMQTIIVPLIPLLPSLLDTSETNAAWTLTITLLVGAVVTPIAGRMGDMFGKRRVLVSSLAAVAVGSAVCALAPGLVIFLLGRGLQGMGIGIVAVGISLMRDIVPADRLGSAVGMMSASLGVGGALGLPFAAAIAQQISWQALFWVSGAVALAALIAVLLTVPVRGVPRGGRFDAVGALGLTVLLTCILLAFSKGAEWGWSSPAILGLFAGFAVSTALWWRWERTRPDPLINLTLNIARPVLLTNIASVATGFAFYAMQMIPIQILMAPRSAFDAGSLGMGLSMVLASLVLMPGGLVMFAFSYVSAELTRRYGARISLALGAVVIGLGYSVLLLMIMGPWPGTWVWLIGINVLVGAGLGIAYSAMPALIMHWVPVSHTGEANGVNALMRSVGTSLATAVVGMILAASMTAAATPVGPIPVATSTAYSWAAGIALAACVVAAITALAVPRTAPVAEQQIV</sequence>
<dbReference type="SUPFAM" id="SSF103473">
    <property type="entry name" value="MFS general substrate transporter"/>
    <property type="match status" value="1"/>
</dbReference>
<reference evidence="8 9" key="1">
    <citation type="submission" date="2012-12" db="EMBL/GenBank/DDBJ databases">
        <title>Whole genome shotgun sequence of Gordonia hirsuta NBRC 16056.</title>
        <authorList>
            <person name="Isaki-Nakamura S."/>
            <person name="Hosoyama A."/>
            <person name="Tsuchikane K."/>
            <person name="Katsumata H."/>
            <person name="Baba S."/>
            <person name="Yamazaki S."/>
            <person name="Fujita N."/>
        </authorList>
    </citation>
    <scope>NUCLEOTIDE SEQUENCE [LARGE SCALE GENOMIC DNA]</scope>
    <source>
        <strain evidence="8 9">NBRC 16056</strain>
    </source>
</reference>
<feature type="transmembrane region" description="Helical" evidence="6">
    <location>
        <begin position="49"/>
        <end position="67"/>
    </location>
</feature>
<dbReference type="InterPro" id="IPR020846">
    <property type="entry name" value="MFS_dom"/>
</dbReference>